<keyword evidence="6" id="KW-0812">Transmembrane</keyword>
<evidence type="ECO:0000256" key="9">
    <source>
        <dbReference type="ARBA" id="ARBA00023136"/>
    </source>
</evidence>
<evidence type="ECO:0000256" key="10">
    <source>
        <dbReference type="SAM" id="MobiDB-lite"/>
    </source>
</evidence>
<dbReference type="Proteomes" id="UP001226434">
    <property type="component" value="Unassembled WGS sequence"/>
</dbReference>
<feature type="region of interest" description="Disordered" evidence="10">
    <location>
        <begin position="225"/>
        <end position="244"/>
    </location>
</feature>
<evidence type="ECO:0000256" key="8">
    <source>
        <dbReference type="ARBA" id="ARBA00022989"/>
    </source>
</evidence>
<name>A0ABT6R9W6_9BACT</name>
<dbReference type="PROSITE" id="PS52015">
    <property type="entry name" value="TONB_CTD"/>
    <property type="match status" value="1"/>
</dbReference>
<feature type="chain" id="PRO_5045643993" evidence="11">
    <location>
        <begin position="21"/>
        <end position="244"/>
    </location>
</feature>
<evidence type="ECO:0000256" key="4">
    <source>
        <dbReference type="ARBA" id="ARBA00022475"/>
    </source>
</evidence>
<dbReference type="Pfam" id="PF03544">
    <property type="entry name" value="TonB_C"/>
    <property type="match status" value="1"/>
</dbReference>
<dbReference type="PANTHER" id="PTHR33446">
    <property type="entry name" value="PROTEIN TONB-RELATED"/>
    <property type="match status" value="1"/>
</dbReference>
<keyword evidence="11" id="KW-0732">Signal</keyword>
<evidence type="ECO:0000256" key="6">
    <source>
        <dbReference type="ARBA" id="ARBA00022692"/>
    </source>
</evidence>
<organism evidence="13 14">
    <name type="scientific">Pinibacter soli</name>
    <dbReference type="NCBI Taxonomy" id="3044211"/>
    <lineage>
        <taxon>Bacteria</taxon>
        <taxon>Pseudomonadati</taxon>
        <taxon>Bacteroidota</taxon>
        <taxon>Chitinophagia</taxon>
        <taxon>Chitinophagales</taxon>
        <taxon>Chitinophagaceae</taxon>
        <taxon>Pinibacter</taxon>
    </lineage>
</organism>
<dbReference type="Gene3D" id="3.30.1150.10">
    <property type="match status" value="1"/>
</dbReference>
<dbReference type="InterPro" id="IPR051045">
    <property type="entry name" value="TonB-dependent_transducer"/>
</dbReference>
<comment type="subcellular location">
    <subcellularLocation>
        <location evidence="1">Cell inner membrane</location>
        <topology evidence="1">Single-pass membrane protein</topology>
        <orientation evidence="1">Periplasmic side</orientation>
    </subcellularLocation>
</comment>
<reference evidence="13 14" key="1">
    <citation type="submission" date="2023-05" db="EMBL/GenBank/DDBJ databases">
        <title>Genome sequence of Pinibacter sp. MAH-24.</title>
        <authorList>
            <person name="Huq M.A."/>
        </authorList>
    </citation>
    <scope>NUCLEOTIDE SEQUENCE [LARGE SCALE GENOMIC DNA]</scope>
    <source>
        <strain evidence="13 14">MAH-24</strain>
    </source>
</reference>
<dbReference type="NCBIfam" id="TIGR01352">
    <property type="entry name" value="tonB_Cterm"/>
    <property type="match status" value="1"/>
</dbReference>
<protein>
    <submittedName>
        <fullName evidence="13">Energy transducer TonB</fullName>
    </submittedName>
</protein>
<evidence type="ECO:0000256" key="1">
    <source>
        <dbReference type="ARBA" id="ARBA00004383"/>
    </source>
</evidence>
<gene>
    <name evidence="13" type="ORF">QJ048_05860</name>
</gene>
<keyword evidence="8" id="KW-1133">Transmembrane helix</keyword>
<evidence type="ECO:0000256" key="5">
    <source>
        <dbReference type="ARBA" id="ARBA00022519"/>
    </source>
</evidence>
<comment type="similarity">
    <text evidence="2">Belongs to the TonB family.</text>
</comment>
<accession>A0ABT6R9W6</accession>
<feature type="signal peptide" evidence="11">
    <location>
        <begin position="1"/>
        <end position="20"/>
    </location>
</feature>
<evidence type="ECO:0000256" key="11">
    <source>
        <dbReference type="SAM" id="SignalP"/>
    </source>
</evidence>
<feature type="domain" description="TonB C-terminal" evidence="12">
    <location>
        <begin position="156"/>
        <end position="244"/>
    </location>
</feature>
<evidence type="ECO:0000313" key="14">
    <source>
        <dbReference type="Proteomes" id="UP001226434"/>
    </source>
</evidence>
<evidence type="ECO:0000256" key="7">
    <source>
        <dbReference type="ARBA" id="ARBA00022927"/>
    </source>
</evidence>
<sequence length="244" mass="28333">MKSQTLLFALLVLTSAKVFASDTLYFRLSNPWNTVKDPKGIYLRKCVKENDYFHVWDYNNKNVLVTESFYSDTNFTKKLFCHKYYDEEKKYLSQTRCYDGGRLHGYFVSYNEKGDTTDYDIYEHGDVIKSWSLHPEEEERLNAEFARNEVAAQFPGGEKAWYKYLGDNLKIPKELENQNIKGVVILKFTIAPTGKIEAVEIIKSLNPLLDEEAVRVVRKSPKWKPAKQNGKKVQTTITQPITFG</sequence>
<keyword evidence="3" id="KW-0813">Transport</keyword>
<evidence type="ECO:0000256" key="3">
    <source>
        <dbReference type="ARBA" id="ARBA00022448"/>
    </source>
</evidence>
<feature type="compositionally biased region" description="Polar residues" evidence="10">
    <location>
        <begin position="231"/>
        <end position="244"/>
    </location>
</feature>
<proteinExistence type="inferred from homology"/>
<keyword evidence="7" id="KW-0653">Protein transport</keyword>
<evidence type="ECO:0000256" key="2">
    <source>
        <dbReference type="ARBA" id="ARBA00006555"/>
    </source>
</evidence>
<comment type="caution">
    <text evidence="13">The sequence shown here is derived from an EMBL/GenBank/DDBJ whole genome shotgun (WGS) entry which is preliminary data.</text>
</comment>
<keyword evidence="4" id="KW-1003">Cell membrane</keyword>
<keyword evidence="9" id="KW-0472">Membrane</keyword>
<dbReference type="EMBL" id="JASBRG010000003">
    <property type="protein sequence ID" value="MDI3319288.1"/>
    <property type="molecule type" value="Genomic_DNA"/>
</dbReference>
<dbReference type="RefSeq" id="WP_282333402.1">
    <property type="nucleotide sequence ID" value="NZ_JASBRG010000003.1"/>
</dbReference>
<keyword evidence="5" id="KW-0997">Cell inner membrane</keyword>
<keyword evidence="14" id="KW-1185">Reference proteome</keyword>
<dbReference type="InterPro" id="IPR006260">
    <property type="entry name" value="TonB/TolA_C"/>
</dbReference>
<evidence type="ECO:0000259" key="12">
    <source>
        <dbReference type="PROSITE" id="PS52015"/>
    </source>
</evidence>
<dbReference type="InterPro" id="IPR037682">
    <property type="entry name" value="TonB_C"/>
</dbReference>
<dbReference type="SUPFAM" id="SSF74653">
    <property type="entry name" value="TolA/TonB C-terminal domain"/>
    <property type="match status" value="1"/>
</dbReference>
<dbReference type="PANTHER" id="PTHR33446:SF2">
    <property type="entry name" value="PROTEIN TONB"/>
    <property type="match status" value="1"/>
</dbReference>
<evidence type="ECO:0000313" key="13">
    <source>
        <dbReference type="EMBL" id="MDI3319288.1"/>
    </source>
</evidence>